<proteinExistence type="inferred from homology"/>
<organism evidence="13 14">
    <name type="scientific">Raphidocelis subcapitata</name>
    <dbReference type="NCBI Taxonomy" id="307507"/>
    <lineage>
        <taxon>Eukaryota</taxon>
        <taxon>Viridiplantae</taxon>
        <taxon>Chlorophyta</taxon>
        <taxon>core chlorophytes</taxon>
        <taxon>Chlorophyceae</taxon>
        <taxon>CS clade</taxon>
        <taxon>Sphaeropleales</taxon>
        <taxon>Selenastraceae</taxon>
        <taxon>Raphidocelis</taxon>
    </lineage>
</organism>
<dbReference type="Pfam" id="PF06552">
    <property type="entry name" value="TOM20_plant"/>
    <property type="match status" value="1"/>
</dbReference>
<dbReference type="STRING" id="307507.A0A2V0NUP9"/>
<evidence type="ECO:0000313" key="14">
    <source>
        <dbReference type="Proteomes" id="UP000247498"/>
    </source>
</evidence>
<keyword evidence="6" id="KW-1000">Mitochondrion outer membrane</keyword>
<evidence type="ECO:0000256" key="1">
    <source>
        <dbReference type="ARBA" id="ARBA00003450"/>
    </source>
</evidence>
<dbReference type="Gene3D" id="1.25.40.10">
    <property type="entry name" value="Tetratricopeptide repeat domain"/>
    <property type="match status" value="1"/>
</dbReference>
<keyword evidence="4" id="KW-0813">Transport</keyword>
<keyword evidence="5 12" id="KW-0812">Transmembrane</keyword>
<feature type="region of interest" description="Disordered" evidence="11">
    <location>
        <begin position="145"/>
        <end position="171"/>
    </location>
</feature>
<feature type="transmembrane region" description="Helical" evidence="12">
    <location>
        <begin position="180"/>
        <end position="201"/>
    </location>
</feature>
<evidence type="ECO:0000256" key="3">
    <source>
        <dbReference type="ARBA" id="ARBA00005792"/>
    </source>
</evidence>
<dbReference type="SUPFAM" id="SSF48452">
    <property type="entry name" value="TPR-like"/>
    <property type="match status" value="1"/>
</dbReference>
<name>A0A2V0NUP9_9CHLO</name>
<evidence type="ECO:0000313" key="13">
    <source>
        <dbReference type="EMBL" id="GBF91368.1"/>
    </source>
</evidence>
<dbReference type="FunCoup" id="A0A2V0NUP9">
    <property type="interactions" value="687"/>
</dbReference>
<accession>A0A2V0NUP9</accession>
<comment type="function">
    <text evidence="1">Central component of the receptor complex responsible for the recognition and translocation of cytosolically synthesized mitochondrial preproteins. Together with TOM22 functions as the transit peptide receptor at the surface of the mitochondrion outer membrane and facilitates the movement of preproteins into the translocation pore.</text>
</comment>
<evidence type="ECO:0000256" key="11">
    <source>
        <dbReference type="SAM" id="MobiDB-lite"/>
    </source>
</evidence>
<evidence type="ECO:0000256" key="9">
    <source>
        <dbReference type="ARBA" id="ARBA00023128"/>
    </source>
</evidence>
<protein>
    <submittedName>
        <fullName evidence="13">Mitochondrial import receptor subunit</fullName>
    </submittedName>
</protein>
<gene>
    <name evidence="13" type="ORF">Rsub_04108</name>
</gene>
<evidence type="ECO:0000256" key="2">
    <source>
        <dbReference type="ARBA" id="ARBA00004572"/>
    </source>
</evidence>
<evidence type="ECO:0000256" key="8">
    <source>
        <dbReference type="ARBA" id="ARBA00022989"/>
    </source>
</evidence>
<dbReference type="GO" id="GO:0015031">
    <property type="term" value="P:protein transport"/>
    <property type="evidence" value="ECO:0007669"/>
    <property type="project" value="UniProtKB-KW"/>
</dbReference>
<sequence length="211" mass="22422">MFGDDSERELFFVHAVAEAQRQFAADNTNADALVRWGGALLELAHQRQQDEAVQLIKESIEKLNQALTIEPGHTDANWCIGNAHTSLGFLQQSKDAAVEEFTKARAVFQACVDKDPANETYRKALQMSDQAHVYYDEIQQQLQEAQAASKRSGGGRGGGKLASGAGGSGGEPDPLGLSDWVWDAAGWVLLVAAIGGIALMARGGSAAPAKG</sequence>
<dbReference type="PANTHER" id="PTHR32409:SF3">
    <property type="entry name" value="MITOCHONDRIAL IMPORT RECEPTOR SUBUNIT TOM20-1-RELATED"/>
    <property type="match status" value="1"/>
</dbReference>
<feature type="compositionally biased region" description="Gly residues" evidence="11">
    <location>
        <begin position="152"/>
        <end position="170"/>
    </location>
</feature>
<dbReference type="InParanoid" id="A0A2V0NUP9"/>
<keyword evidence="14" id="KW-1185">Reference proteome</keyword>
<dbReference type="AlphaFoldDB" id="A0A2V0NUP9"/>
<dbReference type="EMBL" id="BDRX01000024">
    <property type="protein sequence ID" value="GBF91368.1"/>
    <property type="molecule type" value="Genomic_DNA"/>
</dbReference>
<evidence type="ECO:0000256" key="7">
    <source>
        <dbReference type="ARBA" id="ARBA00022927"/>
    </source>
</evidence>
<comment type="subcellular location">
    <subcellularLocation>
        <location evidence="2">Mitochondrion outer membrane</location>
        <topology evidence="2">Single-pass membrane protein</topology>
    </subcellularLocation>
</comment>
<evidence type="ECO:0000256" key="5">
    <source>
        <dbReference type="ARBA" id="ARBA00022692"/>
    </source>
</evidence>
<keyword evidence="9" id="KW-0496">Mitochondrion</keyword>
<comment type="similarity">
    <text evidence="3">Belongs to the Tom20 family.</text>
</comment>
<keyword evidence="13" id="KW-0675">Receptor</keyword>
<dbReference type="PANTHER" id="PTHR32409">
    <property type="entry name" value="MITOCHONDRIAL IMPORT RECEPTOR SUBUNIT TOM20-1-RELATED"/>
    <property type="match status" value="1"/>
</dbReference>
<comment type="caution">
    <text evidence="13">The sequence shown here is derived from an EMBL/GenBank/DDBJ whole genome shotgun (WGS) entry which is preliminary data.</text>
</comment>
<reference evidence="13 14" key="1">
    <citation type="journal article" date="2018" name="Sci. Rep.">
        <title>Raphidocelis subcapitata (=Pseudokirchneriella subcapitata) provides an insight into genome evolution and environmental adaptations in the Sphaeropleales.</title>
        <authorList>
            <person name="Suzuki S."/>
            <person name="Yamaguchi H."/>
            <person name="Nakajima N."/>
            <person name="Kawachi M."/>
        </authorList>
    </citation>
    <scope>NUCLEOTIDE SEQUENCE [LARGE SCALE GENOMIC DNA]</scope>
    <source>
        <strain evidence="13 14">NIES-35</strain>
    </source>
</reference>
<evidence type="ECO:0000256" key="12">
    <source>
        <dbReference type="SAM" id="Phobius"/>
    </source>
</evidence>
<dbReference type="InterPro" id="IPR010547">
    <property type="entry name" value="TOM20_imprt_rcpt"/>
</dbReference>
<evidence type="ECO:0000256" key="4">
    <source>
        <dbReference type="ARBA" id="ARBA00022448"/>
    </source>
</evidence>
<evidence type="ECO:0000256" key="6">
    <source>
        <dbReference type="ARBA" id="ARBA00022787"/>
    </source>
</evidence>
<dbReference type="GO" id="GO:0045040">
    <property type="term" value="P:protein insertion into mitochondrial outer membrane"/>
    <property type="evidence" value="ECO:0007669"/>
    <property type="project" value="InterPro"/>
</dbReference>
<keyword evidence="10 12" id="KW-0472">Membrane</keyword>
<dbReference type="GO" id="GO:0005742">
    <property type="term" value="C:mitochondrial outer membrane translocase complex"/>
    <property type="evidence" value="ECO:0007669"/>
    <property type="project" value="InterPro"/>
</dbReference>
<dbReference type="OrthoDB" id="1056333at2759"/>
<dbReference type="Proteomes" id="UP000247498">
    <property type="component" value="Unassembled WGS sequence"/>
</dbReference>
<keyword evidence="8 12" id="KW-1133">Transmembrane helix</keyword>
<dbReference type="InterPro" id="IPR011990">
    <property type="entry name" value="TPR-like_helical_dom_sf"/>
</dbReference>
<evidence type="ECO:0000256" key="10">
    <source>
        <dbReference type="ARBA" id="ARBA00023136"/>
    </source>
</evidence>
<keyword evidence="7" id="KW-0653">Protein transport</keyword>